<evidence type="ECO:0000256" key="4">
    <source>
        <dbReference type="ARBA" id="ARBA00022475"/>
    </source>
</evidence>
<dbReference type="GO" id="GO:0005886">
    <property type="term" value="C:plasma membrane"/>
    <property type="evidence" value="ECO:0007669"/>
    <property type="project" value="UniProtKB-SubCell"/>
</dbReference>
<dbReference type="RefSeq" id="WP_306413279.1">
    <property type="nucleotide sequence ID" value="NZ_JANFPI010000011.1"/>
</dbReference>
<protein>
    <recommendedName>
        <fullName evidence="8">Probable membrane transporter protein</fullName>
    </recommendedName>
</protein>
<keyword evidence="3" id="KW-0813">Transport</keyword>
<organism evidence="9 10">
    <name type="scientific">Ectorhizobium quercum</name>
    <dbReference type="NCBI Taxonomy" id="2965071"/>
    <lineage>
        <taxon>Bacteria</taxon>
        <taxon>Pseudomonadati</taxon>
        <taxon>Pseudomonadota</taxon>
        <taxon>Alphaproteobacteria</taxon>
        <taxon>Hyphomicrobiales</taxon>
        <taxon>Rhizobiaceae</taxon>
        <taxon>Ectorhizobium</taxon>
    </lineage>
</organism>
<feature type="transmembrane region" description="Helical" evidence="8">
    <location>
        <begin position="132"/>
        <end position="152"/>
    </location>
</feature>
<name>A0AAE3N2R7_9HYPH</name>
<dbReference type="PANTHER" id="PTHR30269">
    <property type="entry name" value="TRANSMEMBRANE PROTEIN YFCA"/>
    <property type="match status" value="1"/>
</dbReference>
<evidence type="ECO:0000256" key="7">
    <source>
        <dbReference type="ARBA" id="ARBA00023136"/>
    </source>
</evidence>
<feature type="transmembrane region" description="Helical" evidence="8">
    <location>
        <begin position="231"/>
        <end position="249"/>
    </location>
</feature>
<keyword evidence="7 8" id="KW-0472">Membrane</keyword>
<dbReference type="EMBL" id="JANFPI010000011">
    <property type="protein sequence ID" value="MCX8999778.1"/>
    <property type="molecule type" value="Genomic_DNA"/>
</dbReference>
<dbReference type="Proteomes" id="UP001208771">
    <property type="component" value="Unassembled WGS sequence"/>
</dbReference>
<feature type="transmembrane region" description="Helical" evidence="8">
    <location>
        <begin position="78"/>
        <end position="96"/>
    </location>
</feature>
<dbReference type="PANTHER" id="PTHR30269:SF0">
    <property type="entry name" value="MEMBRANE TRANSPORTER PROTEIN YFCA-RELATED"/>
    <property type="match status" value="1"/>
</dbReference>
<dbReference type="InterPro" id="IPR052017">
    <property type="entry name" value="TSUP"/>
</dbReference>
<sequence>MTDLLPHIVALLFVAAVLAGFIDAIAGGGGLIAIPAMLLAGVPPLEALGTNKLSAQFGAASATLSYARKGHVRLREQYPMALTAIAGGALGALAAALVPPDVLRATMPLLLIAIGLYFAFRPNLGDTDRRRRVSQFVFGLTVVPLIGFYDGIFGPGTGSFFMLAFVSLAGFGLLKATAHTKLLNLGSNFGAFLVFVATGSVLWKLGIVMAAGQILGAQLGSRLAMRNGAKVIRPLLIVSCLAMAVRLLIDPANPLHAALGF</sequence>
<feature type="transmembrane region" description="Helical" evidence="8">
    <location>
        <begin position="189"/>
        <end position="211"/>
    </location>
</feature>
<comment type="caution">
    <text evidence="9">The sequence shown here is derived from an EMBL/GenBank/DDBJ whole genome shotgun (WGS) entry which is preliminary data.</text>
</comment>
<keyword evidence="10" id="KW-1185">Reference proteome</keyword>
<evidence type="ECO:0000256" key="2">
    <source>
        <dbReference type="ARBA" id="ARBA00009142"/>
    </source>
</evidence>
<dbReference type="Pfam" id="PF01925">
    <property type="entry name" value="TauE"/>
    <property type="match status" value="1"/>
</dbReference>
<dbReference type="AlphaFoldDB" id="A0AAE3N2R7"/>
<dbReference type="InterPro" id="IPR002781">
    <property type="entry name" value="TM_pro_TauE-like"/>
</dbReference>
<feature type="transmembrane region" description="Helical" evidence="8">
    <location>
        <begin position="102"/>
        <end position="120"/>
    </location>
</feature>
<keyword evidence="4 8" id="KW-1003">Cell membrane</keyword>
<comment type="subcellular location">
    <subcellularLocation>
        <location evidence="1 8">Cell membrane</location>
        <topology evidence="1 8">Multi-pass membrane protein</topology>
    </subcellularLocation>
</comment>
<evidence type="ECO:0000256" key="5">
    <source>
        <dbReference type="ARBA" id="ARBA00022692"/>
    </source>
</evidence>
<keyword evidence="5 8" id="KW-0812">Transmembrane</keyword>
<evidence type="ECO:0000313" key="9">
    <source>
        <dbReference type="EMBL" id="MCX8999778.1"/>
    </source>
</evidence>
<evidence type="ECO:0000256" key="1">
    <source>
        <dbReference type="ARBA" id="ARBA00004651"/>
    </source>
</evidence>
<evidence type="ECO:0000313" key="10">
    <source>
        <dbReference type="Proteomes" id="UP001208771"/>
    </source>
</evidence>
<proteinExistence type="inferred from homology"/>
<keyword evidence="6 8" id="KW-1133">Transmembrane helix</keyword>
<accession>A0AAE3N2R7</accession>
<evidence type="ECO:0000256" key="6">
    <source>
        <dbReference type="ARBA" id="ARBA00022989"/>
    </source>
</evidence>
<comment type="similarity">
    <text evidence="2 8">Belongs to the 4-toluene sulfonate uptake permease (TSUP) (TC 2.A.102) family.</text>
</comment>
<reference evidence="9" key="1">
    <citation type="submission" date="2022-07" db="EMBL/GenBank/DDBJ databases">
        <title>Ectorhizobium quercum gen.nov., sp. nov.</title>
        <authorList>
            <person name="Ma T."/>
            <person name="Li Y."/>
        </authorList>
    </citation>
    <scope>NUCLEOTIDE SEQUENCE</scope>
    <source>
        <strain evidence="9">BDR2-2</strain>
    </source>
</reference>
<gene>
    <name evidence="9" type="ORF">NOF55_21985</name>
</gene>
<evidence type="ECO:0000256" key="3">
    <source>
        <dbReference type="ARBA" id="ARBA00022448"/>
    </source>
</evidence>
<evidence type="ECO:0000256" key="8">
    <source>
        <dbReference type="RuleBase" id="RU363041"/>
    </source>
</evidence>